<sequence length="101" mass="10508">MPSCSWTPTRKAATSTTAAHARSVSQPCHPVLRAWCGAGGASSSSTHDLALLDVVLVALGDLLATPRAVAALHDADQVLDGLLVLADAYDTFKSALLRRRA</sequence>
<gene>
    <name evidence="1" type="ORF">NCGR_LOCUS64408</name>
</gene>
<organism evidence="1 2">
    <name type="scientific">Miscanthus lutarioriparius</name>
    <dbReference type="NCBI Taxonomy" id="422564"/>
    <lineage>
        <taxon>Eukaryota</taxon>
        <taxon>Viridiplantae</taxon>
        <taxon>Streptophyta</taxon>
        <taxon>Embryophyta</taxon>
        <taxon>Tracheophyta</taxon>
        <taxon>Spermatophyta</taxon>
        <taxon>Magnoliopsida</taxon>
        <taxon>Liliopsida</taxon>
        <taxon>Poales</taxon>
        <taxon>Poaceae</taxon>
        <taxon>PACMAD clade</taxon>
        <taxon>Panicoideae</taxon>
        <taxon>Andropogonodae</taxon>
        <taxon>Andropogoneae</taxon>
        <taxon>Saccharinae</taxon>
        <taxon>Miscanthus</taxon>
    </lineage>
</organism>
<dbReference type="EMBL" id="CAJGYO010000019">
    <property type="protein sequence ID" value="CAD6340310.1"/>
    <property type="molecule type" value="Genomic_DNA"/>
</dbReference>
<dbReference type="AlphaFoldDB" id="A0A811SCB0"/>
<evidence type="ECO:0000313" key="1">
    <source>
        <dbReference type="EMBL" id="CAD6340310.1"/>
    </source>
</evidence>
<dbReference type="Proteomes" id="UP000604825">
    <property type="component" value="Unassembled WGS sequence"/>
</dbReference>
<keyword evidence="2" id="KW-1185">Reference proteome</keyword>
<proteinExistence type="predicted"/>
<protein>
    <submittedName>
        <fullName evidence="1">Uncharacterized protein</fullName>
    </submittedName>
</protein>
<evidence type="ECO:0000313" key="2">
    <source>
        <dbReference type="Proteomes" id="UP000604825"/>
    </source>
</evidence>
<name>A0A811SCB0_9POAL</name>
<reference evidence="1" key="1">
    <citation type="submission" date="2020-10" db="EMBL/GenBank/DDBJ databases">
        <authorList>
            <person name="Han B."/>
            <person name="Lu T."/>
            <person name="Zhao Q."/>
            <person name="Huang X."/>
            <person name="Zhao Y."/>
        </authorList>
    </citation>
    <scope>NUCLEOTIDE SEQUENCE</scope>
</reference>
<comment type="caution">
    <text evidence="1">The sequence shown here is derived from an EMBL/GenBank/DDBJ whole genome shotgun (WGS) entry which is preliminary data.</text>
</comment>
<accession>A0A811SCB0</accession>